<dbReference type="GO" id="GO:0016787">
    <property type="term" value="F:hydrolase activity"/>
    <property type="evidence" value="ECO:0007669"/>
    <property type="project" value="UniProtKB-KW"/>
</dbReference>
<evidence type="ECO:0000256" key="5">
    <source>
        <dbReference type="ARBA" id="ARBA00023098"/>
    </source>
</evidence>
<keyword evidence="11" id="KW-1185">Reference proteome</keyword>
<evidence type="ECO:0000256" key="6">
    <source>
        <dbReference type="ARBA" id="ARBA00023180"/>
    </source>
</evidence>
<evidence type="ECO:0000259" key="9">
    <source>
        <dbReference type="Pfam" id="PF04083"/>
    </source>
</evidence>
<evidence type="ECO:0000256" key="7">
    <source>
        <dbReference type="SAM" id="MobiDB-lite"/>
    </source>
</evidence>
<dbReference type="Pfam" id="PF04083">
    <property type="entry name" value="Abhydro_lipase"/>
    <property type="match status" value="1"/>
</dbReference>
<reference evidence="10 11" key="1">
    <citation type="submission" date="2019-08" db="EMBL/GenBank/DDBJ databases">
        <title>Whole genome of Aphis craccivora.</title>
        <authorList>
            <person name="Voronova N.V."/>
            <person name="Shulinski R.S."/>
            <person name="Bandarenka Y.V."/>
            <person name="Zhorov D.G."/>
            <person name="Warner D."/>
        </authorList>
    </citation>
    <scope>NUCLEOTIDE SEQUENCE [LARGE SCALE GENOMIC DNA]</scope>
    <source>
        <strain evidence="10">180601</strain>
        <tissue evidence="10">Whole Body</tissue>
    </source>
</reference>
<evidence type="ECO:0000313" key="11">
    <source>
        <dbReference type="Proteomes" id="UP000478052"/>
    </source>
</evidence>
<feature type="chain" id="PRO_5026174262" evidence="8">
    <location>
        <begin position="33"/>
        <end position="605"/>
    </location>
</feature>
<feature type="signal peptide" evidence="8">
    <location>
        <begin position="1"/>
        <end position="32"/>
    </location>
</feature>
<dbReference type="InterPro" id="IPR029058">
    <property type="entry name" value="AB_hydrolase_fold"/>
</dbReference>
<keyword evidence="3" id="KW-0378">Hydrolase</keyword>
<dbReference type="SUPFAM" id="SSF53474">
    <property type="entry name" value="alpha/beta-Hydrolases"/>
    <property type="match status" value="1"/>
</dbReference>
<dbReference type="PANTHER" id="PTHR11005">
    <property type="entry name" value="LYSOSOMAL ACID LIPASE-RELATED"/>
    <property type="match status" value="1"/>
</dbReference>
<protein>
    <submittedName>
        <fullName evidence="10">Lipase 3-like isoform X1</fullName>
    </submittedName>
</protein>
<dbReference type="InterPro" id="IPR006693">
    <property type="entry name" value="AB_hydrolase_lipase"/>
</dbReference>
<feature type="region of interest" description="Disordered" evidence="7">
    <location>
        <begin position="573"/>
        <end position="605"/>
    </location>
</feature>
<evidence type="ECO:0000256" key="1">
    <source>
        <dbReference type="ARBA" id="ARBA00010701"/>
    </source>
</evidence>
<dbReference type="FunFam" id="3.40.50.1820:FF:000057">
    <property type="entry name" value="Lipase"/>
    <property type="match status" value="1"/>
</dbReference>
<organism evidence="10 11">
    <name type="scientific">Aphis craccivora</name>
    <name type="common">Cowpea aphid</name>
    <dbReference type="NCBI Taxonomy" id="307492"/>
    <lineage>
        <taxon>Eukaryota</taxon>
        <taxon>Metazoa</taxon>
        <taxon>Ecdysozoa</taxon>
        <taxon>Arthropoda</taxon>
        <taxon>Hexapoda</taxon>
        <taxon>Insecta</taxon>
        <taxon>Pterygota</taxon>
        <taxon>Neoptera</taxon>
        <taxon>Paraneoptera</taxon>
        <taxon>Hemiptera</taxon>
        <taxon>Sternorrhyncha</taxon>
        <taxon>Aphidomorpha</taxon>
        <taxon>Aphidoidea</taxon>
        <taxon>Aphididae</taxon>
        <taxon>Aphidini</taxon>
        <taxon>Aphis</taxon>
        <taxon>Aphis</taxon>
    </lineage>
</organism>
<dbReference type="OrthoDB" id="9974421at2759"/>
<evidence type="ECO:0000256" key="8">
    <source>
        <dbReference type="SAM" id="SignalP"/>
    </source>
</evidence>
<dbReference type="EMBL" id="VUJU01003197">
    <property type="protein sequence ID" value="KAF0758796.1"/>
    <property type="molecule type" value="Genomic_DNA"/>
</dbReference>
<evidence type="ECO:0000256" key="3">
    <source>
        <dbReference type="ARBA" id="ARBA00022801"/>
    </source>
</evidence>
<dbReference type="AlphaFoldDB" id="A0A6G0YMQ3"/>
<dbReference type="Proteomes" id="UP000478052">
    <property type="component" value="Unassembled WGS sequence"/>
</dbReference>
<gene>
    <name evidence="10" type="ORF">FWK35_00020285</name>
</gene>
<keyword evidence="5" id="KW-0443">Lipid metabolism</keyword>
<name>A0A6G0YMQ3_APHCR</name>
<dbReference type="Gene3D" id="3.40.50.1820">
    <property type="entry name" value="alpha/beta hydrolase"/>
    <property type="match status" value="1"/>
</dbReference>
<dbReference type="GO" id="GO:0016042">
    <property type="term" value="P:lipid catabolic process"/>
    <property type="evidence" value="ECO:0007669"/>
    <property type="project" value="UniProtKB-KW"/>
</dbReference>
<feature type="domain" description="Partial AB-hydrolase lipase" evidence="9">
    <location>
        <begin position="55"/>
        <end position="114"/>
    </location>
</feature>
<accession>A0A6G0YMQ3</accession>
<evidence type="ECO:0000313" key="10">
    <source>
        <dbReference type="EMBL" id="KAF0758796.1"/>
    </source>
</evidence>
<keyword evidence="2 8" id="KW-0732">Signal</keyword>
<keyword evidence="4" id="KW-0442">Lipid degradation</keyword>
<comment type="similarity">
    <text evidence="1">Belongs to the AB hydrolase superfamily. Lipase family.</text>
</comment>
<comment type="caution">
    <text evidence="10">The sequence shown here is derived from an EMBL/GenBank/DDBJ whole genome shotgun (WGS) entry which is preliminary data.</text>
</comment>
<keyword evidence="6" id="KW-0325">Glycoprotein</keyword>
<evidence type="ECO:0000256" key="2">
    <source>
        <dbReference type="ARBA" id="ARBA00022729"/>
    </source>
</evidence>
<evidence type="ECO:0000256" key="4">
    <source>
        <dbReference type="ARBA" id="ARBA00022963"/>
    </source>
</evidence>
<sequence>MKTVSYSPFNRFFRCIILFVSLQLSLTTLSQTTDITTETSSYPWNIYKNVSLSTVEIIKINGYAAETHHVITEDGYILELHRISSSKSGQKPTKNFPVFFHHAFLSSSAGWVLGGADTSLSMQLADDGYDVWLANSRGNTYSRKHVSLNYKQKAYWNFSLHEIGTYDLPAAFDYILMKTNASQLHYIGYSMGTTVFYIMASERPEYQSKIRSQISLAPVAYFSHTRSPIKYIAPYAKMMNIAYQRISNGMAMPQTTMKMIFASTVCGGKMTQKLICQRGIIFFICGSDPQHFNTKLIPLIMGHYPSGTSSMVPEHFAQIKLKDVFGRYDYGSVINLERYNSTEPPAYDLTSIRVPITLMYGKNDLVADVQDVMRLKSQLPRLMDAVMIDNPYCNHVDFLWSLKVNEHVNDPIKETLRKTDDVNWKYSGPNPPKSKDVLHVGGNVSDGSIGNSGHVNISSSVADVGVGGIADANGNVSIGDGGHFNISNSAAGADVSNSSNVNLGSGGAANISGGDVPSDLDYFAKNLRRIIADAMPKSMDRDGDRAVFERERALQETLLAEAIEFVRSLQKKYGPELDRQKSSTSAARHGNAEQVVASPNEVPAR</sequence>
<proteinExistence type="inferred from homology"/>